<keyword evidence="1" id="KW-0472">Membrane</keyword>
<keyword evidence="3" id="KW-1185">Reference proteome</keyword>
<sequence length="98" mass="10983">MRLDRSKGLALLMIAAGFLICLHQFGHFMEWLIPISMVGLGYVGIGYGRKVGWLIFGLGALILTIKLSGLLVLAFAVWMFVYGIRLLKRQQVSSNHEF</sequence>
<feature type="transmembrane region" description="Helical" evidence="1">
    <location>
        <begin position="53"/>
        <end position="81"/>
    </location>
</feature>
<organism evidence="2 3">
    <name type="scientific">Paenibacillus ferrarius</name>
    <dbReference type="NCBI Taxonomy" id="1469647"/>
    <lineage>
        <taxon>Bacteria</taxon>
        <taxon>Bacillati</taxon>
        <taxon>Bacillota</taxon>
        <taxon>Bacilli</taxon>
        <taxon>Bacillales</taxon>
        <taxon>Paenibacillaceae</taxon>
        <taxon>Paenibacillus</taxon>
    </lineage>
</organism>
<keyword evidence="1" id="KW-0812">Transmembrane</keyword>
<dbReference type="OrthoDB" id="2679996at2"/>
<evidence type="ECO:0000256" key="1">
    <source>
        <dbReference type="SAM" id="Phobius"/>
    </source>
</evidence>
<dbReference type="RefSeq" id="WP_079414373.1">
    <property type="nucleotide sequence ID" value="NZ_MBTG01000017.1"/>
</dbReference>
<accession>A0A1V4HHX1</accession>
<gene>
    <name evidence="2" type="ORF">BC351_28670</name>
</gene>
<dbReference type="AlphaFoldDB" id="A0A1V4HHX1"/>
<protein>
    <submittedName>
        <fullName evidence="2">Uncharacterized protein</fullName>
    </submittedName>
</protein>
<name>A0A1V4HHX1_9BACL</name>
<reference evidence="3" key="1">
    <citation type="submission" date="2016-07" db="EMBL/GenBank/DDBJ databases">
        <authorList>
            <person name="Florea S."/>
            <person name="Webb J.S."/>
            <person name="Jaromczyk J."/>
            <person name="Schardl C.L."/>
        </authorList>
    </citation>
    <scope>NUCLEOTIDE SEQUENCE [LARGE SCALE GENOMIC DNA]</scope>
    <source>
        <strain evidence="3">CY1</strain>
    </source>
</reference>
<proteinExistence type="predicted"/>
<evidence type="ECO:0000313" key="2">
    <source>
        <dbReference type="EMBL" id="OPH56147.1"/>
    </source>
</evidence>
<dbReference type="Proteomes" id="UP000190626">
    <property type="component" value="Unassembled WGS sequence"/>
</dbReference>
<keyword evidence="1" id="KW-1133">Transmembrane helix</keyword>
<feature type="transmembrane region" description="Helical" evidence="1">
    <location>
        <begin position="9"/>
        <end position="33"/>
    </location>
</feature>
<dbReference type="STRING" id="1469647.BC351_28670"/>
<comment type="caution">
    <text evidence="2">The sequence shown here is derived from an EMBL/GenBank/DDBJ whole genome shotgun (WGS) entry which is preliminary data.</text>
</comment>
<dbReference type="EMBL" id="MBTG01000017">
    <property type="protein sequence ID" value="OPH56147.1"/>
    <property type="molecule type" value="Genomic_DNA"/>
</dbReference>
<evidence type="ECO:0000313" key="3">
    <source>
        <dbReference type="Proteomes" id="UP000190626"/>
    </source>
</evidence>